<dbReference type="OrthoDB" id="2323775at2"/>
<feature type="transmembrane region" description="Helical" evidence="1">
    <location>
        <begin position="192"/>
        <end position="214"/>
    </location>
</feature>
<dbReference type="KEGG" id="lje:BUE77_04395"/>
<sequence>MLKLTNFLFQIKKKQAQITLLMYFLISLILAGFLITGRAWSSVDFSLVPEDKGLPLVMSFSSTLYKFDLLFFVWCIYYFAKDLRKQTWHLVPLSSTKIFTAQWLSTLLACAYLFIGQLLLTFISYVVSYLWASNQVLNGLRLLFDAKYEFLNDLVFLTFFCFAWLLFTALVEICKYGIISLLPFSGNKIFENIIEIILVIIGLIIAINGFEFMFLHVGTTEATGNAFMVILSLLLWIVVQPLFNLIGESKTE</sequence>
<reference evidence="2 4" key="1">
    <citation type="submission" date="2019-09" db="EMBL/GenBank/DDBJ databases">
        <title>Draft genome sequence assemblies of isolates from the urinary tract.</title>
        <authorList>
            <person name="Mores C.R."/>
            <person name="Putonti C."/>
            <person name="Wolfe A.J."/>
        </authorList>
    </citation>
    <scope>NUCLEOTIDE SEQUENCE [LARGE SCALE GENOMIC DNA]</scope>
    <source>
        <strain evidence="2 4">UMB246</strain>
    </source>
</reference>
<dbReference type="EMBL" id="VYWW01000018">
    <property type="protein sequence ID" value="KAA9322493.1"/>
    <property type="molecule type" value="Genomic_DNA"/>
</dbReference>
<gene>
    <name evidence="3" type="ORF">AAC431_07095</name>
    <name evidence="2" type="ORF">F6H94_04935</name>
</gene>
<evidence type="ECO:0000313" key="3">
    <source>
        <dbReference type="EMBL" id="MEL0565673.1"/>
    </source>
</evidence>
<protein>
    <submittedName>
        <fullName evidence="2">Uncharacterized protein</fullName>
    </submittedName>
</protein>
<comment type="caution">
    <text evidence="2">The sequence shown here is derived from an EMBL/GenBank/DDBJ whole genome shotgun (WGS) entry which is preliminary data.</text>
</comment>
<accession>A0A5N1IA57</accession>
<dbReference type="Proteomes" id="UP001385848">
    <property type="component" value="Unassembled WGS sequence"/>
</dbReference>
<evidence type="ECO:0000313" key="4">
    <source>
        <dbReference type="Proteomes" id="UP000327236"/>
    </source>
</evidence>
<evidence type="ECO:0000313" key="5">
    <source>
        <dbReference type="Proteomes" id="UP001385848"/>
    </source>
</evidence>
<proteinExistence type="predicted"/>
<feature type="transmembrane region" description="Helical" evidence="1">
    <location>
        <begin position="60"/>
        <end position="80"/>
    </location>
</feature>
<keyword evidence="5" id="KW-1185">Reference proteome</keyword>
<feature type="transmembrane region" description="Helical" evidence="1">
    <location>
        <begin position="20"/>
        <end position="40"/>
    </location>
</feature>
<keyword evidence="1" id="KW-0812">Transmembrane</keyword>
<reference evidence="3 5" key="2">
    <citation type="submission" date="2024-04" db="EMBL/GenBank/DDBJ databases">
        <title>Three lactobacilli isolated from voided urine samples from females with type 2 diabetes.</title>
        <authorList>
            <person name="Kula A."/>
            <person name="Stegman N."/>
            <person name="Putonti C."/>
        </authorList>
    </citation>
    <scope>NUCLEOTIDE SEQUENCE [LARGE SCALE GENOMIC DNA]</scope>
    <source>
        <strain evidence="3 5">1855</strain>
    </source>
</reference>
<dbReference type="GeneID" id="31742948"/>
<dbReference type="AlphaFoldDB" id="A0A5N1IA57"/>
<feature type="transmembrane region" description="Helical" evidence="1">
    <location>
        <begin position="150"/>
        <end position="171"/>
    </location>
</feature>
<feature type="transmembrane region" description="Helical" evidence="1">
    <location>
        <begin position="226"/>
        <end position="246"/>
    </location>
</feature>
<organism evidence="2 4">
    <name type="scientific">Lactobacillus jensenii</name>
    <dbReference type="NCBI Taxonomy" id="109790"/>
    <lineage>
        <taxon>Bacteria</taxon>
        <taxon>Bacillati</taxon>
        <taxon>Bacillota</taxon>
        <taxon>Bacilli</taxon>
        <taxon>Lactobacillales</taxon>
        <taxon>Lactobacillaceae</taxon>
        <taxon>Lactobacillus</taxon>
    </lineage>
</organism>
<evidence type="ECO:0000256" key="1">
    <source>
        <dbReference type="SAM" id="Phobius"/>
    </source>
</evidence>
<keyword evidence="1" id="KW-0472">Membrane</keyword>
<dbReference type="Proteomes" id="UP000327236">
    <property type="component" value="Unassembled WGS sequence"/>
</dbReference>
<keyword evidence="1" id="KW-1133">Transmembrane helix</keyword>
<name>A0A5N1IA57_LACJE</name>
<evidence type="ECO:0000313" key="2">
    <source>
        <dbReference type="EMBL" id="KAA9322493.1"/>
    </source>
</evidence>
<dbReference type="EMBL" id="JBBVUL010000014">
    <property type="protein sequence ID" value="MEL0565673.1"/>
    <property type="molecule type" value="Genomic_DNA"/>
</dbReference>
<dbReference type="RefSeq" id="WP_006584797.1">
    <property type="nucleotide sequence ID" value="NZ_CATOUV010000001.1"/>
</dbReference>
<feature type="transmembrane region" description="Helical" evidence="1">
    <location>
        <begin position="101"/>
        <end position="130"/>
    </location>
</feature>